<accession>A0AAP0GW43</accession>
<dbReference type="PANTHER" id="PTHR33257">
    <property type="entry name" value="OS05G0165500 PROTEIN"/>
    <property type="match status" value="1"/>
</dbReference>
<dbReference type="AlphaFoldDB" id="A0AAP0GW43"/>
<sequence length="194" mass="20718">MLPANGTTPKAQQKEGTNNNNNGGGVVGESFRVLYYGSASAGSVPFMWESQPGTPKHALTQSSLPPLTPPPSYQQSNQRYNSSMQVTNHHSWKKRSGFFRNFFLDSPRKKSTAAPPPPASPLSGSVSSSSSSSSSVHSWRSTPTSKTEVRRGVVAEDGGSPTSTLCLGGGVKKSNRVKKMKNAMVCFVRNGRKA</sequence>
<dbReference type="Proteomes" id="UP001408789">
    <property type="component" value="Unassembled WGS sequence"/>
</dbReference>
<keyword evidence="3" id="KW-1185">Reference proteome</keyword>
<gene>
    <name evidence="2" type="ORF">SSX86_018200</name>
</gene>
<dbReference type="PANTHER" id="PTHR33257:SF60">
    <property type="entry name" value="DUF4005 DOMAIN-CONTAINING PROTEIN"/>
    <property type="match status" value="1"/>
</dbReference>
<evidence type="ECO:0000313" key="3">
    <source>
        <dbReference type="Proteomes" id="UP001408789"/>
    </source>
</evidence>
<name>A0AAP0GW43_9ASTR</name>
<feature type="region of interest" description="Disordered" evidence="1">
    <location>
        <begin position="108"/>
        <end position="170"/>
    </location>
</feature>
<dbReference type="EMBL" id="JBCNJP010000019">
    <property type="protein sequence ID" value="KAK9061020.1"/>
    <property type="molecule type" value="Genomic_DNA"/>
</dbReference>
<feature type="compositionally biased region" description="Low complexity" evidence="1">
    <location>
        <begin position="121"/>
        <end position="145"/>
    </location>
</feature>
<feature type="compositionally biased region" description="Low complexity" evidence="1">
    <location>
        <begin position="73"/>
        <end position="85"/>
    </location>
</feature>
<protein>
    <submittedName>
        <fullName evidence="2">Uncharacterized protein</fullName>
    </submittedName>
</protein>
<feature type="region of interest" description="Disordered" evidence="1">
    <location>
        <begin position="52"/>
        <end position="88"/>
    </location>
</feature>
<comment type="caution">
    <text evidence="2">The sequence shown here is derived from an EMBL/GenBank/DDBJ whole genome shotgun (WGS) entry which is preliminary data.</text>
</comment>
<feature type="region of interest" description="Disordered" evidence="1">
    <location>
        <begin position="1"/>
        <end position="25"/>
    </location>
</feature>
<evidence type="ECO:0000313" key="2">
    <source>
        <dbReference type="EMBL" id="KAK9061020.1"/>
    </source>
</evidence>
<proteinExistence type="predicted"/>
<organism evidence="2 3">
    <name type="scientific">Deinandra increscens subsp. villosa</name>
    <dbReference type="NCBI Taxonomy" id="3103831"/>
    <lineage>
        <taxon>Eukaryota</taxon>
        <taxon>Viridiplantae</taxon>
        <taxon>Streptophyta</taxon>
        <taxon>Embryophyta</taxon>
        <taxon>Tracheophyta</taxon>
        <taxon>Spermatophyta</taxon>
        <taxon>Magnoliopsida</taxon>
        <taxon>eudicotyledons</taxon>
        <taxon>Gunneridae</taxon>
        <taxon>Pentapetalae</taxon>
        <taxon>asterids</taxon>
        <taxon>campanulids</taxon>
        <taxon>Asterales</taxon>
        <taxon>Asteraceae</taxon>
        <taxon>Asteroideae</taxon>
        <taxon>Heliantheae alliance</taxon>
        <taxon>Madieae</taxon>
        <taxon>Madiinae</taxon>
        <taxon>Deinandra</taxon>
    </lineage>
</organism>
<feature type="compositionally biased region" description="Polar residues" evidence="1">
    <location>
        <begin position="1"/>
        <end position="15"/>
    </location>
</feature>
<evidence type="ECO:0000256" key="1">
    <source>
        <dbReference type="SAM" id="MobiDB-lite"/>
    </source>
</evidence>
<reference evidence="2 3" key="1">
    <citation type="submission" date="2024-04" db="EMBL/GenBank/DDBJ databases">
        <title>The reference genome of an endangered Asteraceae, Deinandra increscens subsp. villosa, native to the Central Coast of California.</title>
        <authorList>
            <person name="Guilliams M."/>
            <person name="Hasenstab-Lehman K."/>
            <person name="Meyer R."/>
            <person name="Mcevoy S."/>
        </authorList>
    </citation>
    <scope>NUCLEOTIDE SEQUENCE [LARGE SCALE GENOMIC DNA]</scope>
    <source>
        <tissue evidence="2">Leaf</tissue>
    </source>
</reference>